<accession>A0AB33ARM4</accession>
<proteinExistence type="predicted"/>
<dbReference type="AlphaFoldDB" id="A0AB33ARM4"/>
<dbReference type="KEGG" id="btw:BF38_2301"/>
<sequence>MKRYKVIIFACYTLLKLKDMKMKKYAILSYEPTERIAYFSKMNFFIQTLWFYITIKRAINANIAGSPCFTIIDLLDVKPPKRAATTTHITKNN</sequence>
<name>A0AB33ARM4_BACTU</name>
<organism evidence="1 2">
    <name type="scientific">Bacillus thuringiensis</name>
    <dbReference type="NCBI Taxonomy" id="1428"/>
    <lineage>
        <taxon>Bacteria</taxon>
        <taxon>Bacillati</taxon>
        <taxon>Bacillota</taxon>
        <taxon>Bacilli</taxon>
        <taxon>Bacillales</taxon>
        <taxon>Bacillaceae</taxon>
        <taxon>Bacillus</taxon>
        <taxon>Bacillus cereus group</taxon>
    </lineage>
</organism>
<dbReference type="Proteomes" id="UP000031876">
    <property type="component" value="Chromosome"/>
</dbReference>
<reference evidence="1 2" key="1">
    <citation type="journal article" date="2015" name="Genome Announc.">
        <title>Complete genome sequences for 35 biothreat assay-relevant bacillus species.</title>
        <authorList>
            <person name="Johnson S.L."/>
            <person name="Daligault H.E."/>
            <person name="Davenport K.W."/>
            <person name="Jaissle J."/>
            <person name="Frey K.G."/>
            <person name="Ladner J.T."/>
            <person name="Broomall S.M."/>
            <person name="Bishop-Lilly K.A."/>
            <person name="Bruce D.C."/>
            <person name="Gibbons H.S."/>
            <person name="Coyne S.R."/>
            <person name="Lo C.C."/>
            <person name="Meincke L."/>
            <person name="Munk A.C."/>
            <person name="Koroleva G.I."/>
            <person name="Rosenzweig C.N."/>
            <person name="Palacios G.F."/>
            <person name="Redden C.L."/>
            <person name="Minogue T.D."/>
            <person name="Chain P.S."/>
        </authorList>
    </citation>
    <scope>NUCLEOTIDE SEQUENCE [LARGE SCALE GENOMIC DNA]</scope>
    <source>
        <strain evidence="1 2">HD1011</strain>
    </source>
</reference>
<dbReference type="EMBL" id="CP009335">
    <property type="protein sequence ID" value="AJG74249.1"/>
    <property type="molecule type" value="Genomic_DNA"/>
</dbReference>
<gene>
    <name evidence="1" type="ORF">BF38_2301</name>
</gene>
<evidence type="ECO:0000313" key="1">
    <source>
        <dbReference type="EMBL" id="AJG74249.1"/>
    </source>
</evidence>
<protein>
    <submittedName>
        <fullName evidence="1">Uncharacterized protein</fullName>
    </submittedName>
</protein>
<evidence type="ECO:0000313" key="2">
    <source>
        <dbReference type="Proteomes" id="UP000031876"/>
    </source>
</evidence>